<accession>A0ABS1WKT0</accession>
<keyword evidence="2" id="KW-1185">Reference proteome</keyword>
<proteinExistence type="predicted"/>
<gene>
    <name evidence="1" type="ORF">JAO71_07920</name>
</gene>
<organism evidence="1 2">
    <name type="scientific">Olleya sediminilitoris</name>
    <dbReference type="NCBI Taxonomy" id="2795739"/>
    <lineage>
        <taxon>Bacteria</taxon>
        <taxon>Pseudomonadati</taxon>
        <taxon>Bacteroidota</taxon>
        <taxon>Flavobacteriia</taxon>
        <taxon>Flavobacteriales</taxon>
        <taxon>Flavobacteriaceae</taxon>
    </lineage>
</organism>
<dbReference type="Proteomes" id="UP000605013">
    <property type="component" value="Unassembled WGS sequence"/>
</dbReference>
<evidence type="ECO:0000313" key="2">
    <source>
        <dbReference type="Proteomes" id="UP000605013"/>
    </source>
</evidence>
<dbReference type="InterPro" id="IPR036709">
    <property type="entry name" value="Autotransporte_beta_dom_sf"/>
</dbReference>
<evidence type="ECO:0000313" key="1">
    <source>
        <dbReference type="EMBL" id="MBL7559729.1"/>
    </source>
</evidence>
<name>A0ABS1WKT0_9FLAO</name>
<evidence type="ECO:0008006" key="3">
    <source>
        <dbReference type="Google" id="ProtNLM"/>
    </source>
</evidence>
<reference evidence="1 2" key="1">
    <citation type="submission" date="2020-12" db="EMBL/GenBank/DDBJ databases">
        <title>Olleya sediminilitoris sp. nov., isolated from a tidal flat.</title>
        <authorList>
            <person name="Park S."/>
            <person name="Yoon J.-H."/>
        </authorList>
    </citation>
    <scope>NUCLEOTIDE SEQUENCE [LARGE SCALE GENOMIC DNA]</scope>
    <source>
        <strain evidence="1 2">YSTF-M6</strain>
    </source>
</reference>
<sequence length="184" mass="20420">MSKNQLLVIILLFIAFQTQAQFIKNKALDFNIGFGYSFPYDDVNIEGDGFYLHGEYVLTVSNWVDFRPYAGLIFTTASDDPNKKPFETTANSLLIGGKTRITAPIPYVAPYFEIGIGASIGNFKTVTPFTYINDSGVFITIPFSVGLELGKKHNFDIAFSYYFINSVQQFIGGATIGFSIPLDD</sequence>
<comment type="caution">
    <text evidence="1">The sequence shown here is derived from an EMBL/GenBank/DDBJ whole genome shotgun (WGS) entry which is preliminary data.</text>
</comment>
<dbReference type="SUPFAM" id="SSF103515">
    <property type="entry name" value="Autotransporter"/>
    <property type="match status" value="1"/>
</dbReference>
<dbReference type="EMBL" id="JAEMEF010000005">
    <property type="protein sequence ID" value="MBL7559729.1"/>
    <property type="molecule type" value="Genomic_DNA"/>
</dbReference>
<protein>
    <recommendedName>
        <fullName evidence="3">Outer membrane protein beta-barrel domain-containing protein</fullName>
    </recommendedName>
</protein>
<dbReference type="RefSeq" id="WP_036599849.1">
    <property type="nucleotide sequence ID" value="NZ_JAEMEF010000005.1"/>
</dbReference>